<dbReference type="SUPFAM" id="SSF46785">
    <property type="entry name" value="Winged helix' DNA-binding domain"/>
    <property type="match status" value="1"/>
</dbReference>
<dbReference type="PANTHER" id="PTHR30126:SF21">
    <property type="entry name" value="TRANSCRIPTIONAL REGULATOR-RELATED"/>
    <property type="match status" value="1"/>
</dbReference>
<dbReference type="Pfam" id="PF03466">
    <property type="entry name" value="LysR_substrate"/>
    <property type="match status" value="1"/>
</dbReference>
<dbReference type="Pfam" id="PF00126">
    <property type="entry name" value="HTH_1"/>
    <property type="match status" value="1"/>
</dbReference>
<sequence length="294" mass="34054">MDINLIKTFLEIEKTRHFGRAADNLYLTQAAISARVKQLEETLGKPLFERYRNNIQLTQAGEEFLPFAVQIVELWYMTYAKMRQDEQMEFINIAAPALIWQTRLANLPERLLVNNPKLQLNAQYLSSSSVFDQLLTHKVDIGFSFFPPKQSEIQINKTLKIPMAFYAHQPKWQMDDINSANLISVSIDDLSEINWKNWFKQDIRPRFYAADWFMAIEYMAQQGGAALLPKSLVKPKSGLYLVKDSPLVKQPFYLCSAKSIEENEPKKATLKFIKTVFFAQKSALESFENHTEIN</sequence>
<gene>
    <name evidence="1" type="ORF">ABVT43_12145</name>
</gene>
<reference evidence="1 2" key="1">
    <citation type="submission" date="2024-06" db="EMBL/GenBank/DDBJ databases">
        <authorList>
            <person name="Li F."/>
        </authorList>
    </citation>
    <scope>NUCLEOTIDE SEQUENCE [LARGE SCALE GENOMIC DNA]</scope>
    <source>
        <strain evidence="1 2">GXAS 311</strain>
    </source>
</reference>
<organism evidence="1 2">
    <name type="scientific">Aliikangiella maris</name>
    <dbReference type="NCBI Taxonomy" id="3162458"/>
    <lineage>
        <taxon>Bacteria</taxon>
        <taxon>Pseudomonadati</taxon>
        <taxon>Pseudomonadota</taxon>
        <taxon>Gammaproteobacteria</taxon>
        <taxon>Oceanospirillales</taxon>
        <taxon>Pleioneaceae</taxon>
        <taxon>Aliikangiella</taxon>
    </lineage>
</organism>
<dbReference type="PANTHER" id="PTHR30126">
    <property type="entry name" value="HTH-TYPE TRANSCRIPTIONAL REGULATOR"/>
    <property type="match status" value="1"/>
</dbReference>
<dbReference type="InterPro" id="IPR036390">
    <property type="entry name" value="WH_DNA-bd_sf"/>
</dbReference>
<evidence type="ECO:0000313" key="2">
    <source>
        <dbReference type="Proteomes" id="UP001548189"/>
    </source>
</evidence>
<dbReference type="InterPro" id="IPR036388">
    <property type="entry name" value="WH-like_DNA-bd_sf"/>
</dbReference>
<accession>A0ABV2BVD3</accession>
<evidence type="ECO:0000313" key="1">
    <source>
        <dbReference type="EMBL" id="MET1255881.1"/>
    </source>
</evidence>
<dbReference type="EMBL" id="JBEVCJ010000014">
    <property type="protein sequence ID" value="MET1255881.1"/>
    <property type="molecule type" value="Genomic_DNA"/>
</dbReference>
<dbReference type="PROSITE" id="PS50931">
    <property type="entry name" value="HTH_LYSR"/>
    <property type="match status" value="1"/>
</dbReference>
<dbReference type="SUPFAM" id="SSF53850">
    <property type="entry name" value="Periplasmic binding protein-like II"/>
    <property type="match status" value="1"/>
</dbReference>
<dbReference type="Gene3D" id="1.10.10.10">
    <property type="entry name" value="Winged helix-like DNA-binding domain superfamily/Winged helix DNA-binding domain"/>
    <property type="match status" value="1"/>
</dbReference>
<keyword evidence="2" id="KW-1185">Reference proteome</keyword>
<dbReference type="Proteomes" id="UP001548189">
    <property type="component" value="Unassembled WGS sequence"/>
</dbReference>
<comment type="caution">
    <text evidence="1">The sequence shown here is derived from an EMBL/GenBank/DDBJ whole genome shotgun (WGS) entry which is preliminary data.</text>
</comment>
<dbReference type="Gene3D" id="3.40.190.290">
    <property type="match status" value="1"/>
</dbReference>
<dbReference type="InterPro" id="IPR005119">
    <property type="entry name" value="LysR_subst-bd"/>
</dbReference>
<dbReference type="InterPro" id="IPR000847">
    <property type="entry name" value="LysR_HTH_N"/>
</dbReference>
<protein>
    <submittedName>
        <fullName evidence="1">LysR family transcriptional regulator</fullName>
    </submittedName>
</protein>
<dbReference type="PRINTS" id="PR00039">
    <property type="entry name" value="HTHLYSR"/>
</dbReference>
<name>A0ABV2BVD3_9GAMM</name>
<proteinExistence type="predicted"/>